<feature type="chain" id="PRO_5032566626" evidence="1">
    <location>
        <begin position="23"/>
        <end position="124"/>
    </location>
</feature>
<dbReference type="Proteomes" id="UP000569732">
    <property type="component" value="Unassembled WGS sequence"/>
</dbReference>
<sequence>MNKIRLATTLVLSLLIQTNAHAAWTYVFCATPDGEDWYWLKGNYDNYVTISGQWHESHIVWGKYFKYMSVSEEDYLTVNRQCREGYVAQPADNKLSDWQRFRVYKPNGENYYAPGKYGEIIALG</sequence>
<accession>A0A853I2C3</accession>
<organism evidence="2 3">
    <name type="scientific">Spartinivicinus marinus</name>
    <dbReference type="NCBI Taxonomy" id="2994442"/>
    <lineage>
        <taxon>Bacteria</taxon>
        <taxon>Pseudomonadati</taxon>
        <taxon>Pseudomonadota</taxon>
        <taxon>Gammaproteobacteria</taxon>
        <taxon>Oceanospirillales</taxon>
        <taxon>Zooshikellaceae</taxon>
        <taxon>Spartinivicinus</taxon>
    </lineage>
</organism>
<evidence type="ECO:0000256" key="1">
    <source>
        <dbReference type="SAM" id="SignalP"/>
    </source>
</evidence>
<evidence type="ECO:0000313" key="2">
    <source>
        <dbReference type="EMBL" id="NYZ67553.1"/>
    </source>
</evidence>
<dbReference type="RefSeq" id="WP_180569573.1">
    <property type="nucleotide sequence ID" value="NZ_JACCKB010000026.1"/>
</dbReference>
<reference evidence="2 3" key="1">
    <citation type="submission" date="2020-07" db="EMBL/GenBank/DDBJ databases">
        <title>Endozoicomonas sp. nov., isolated from sediment.</title>
        <authorList>
            <person name="Gu T."/>
        </authorList>
    </citation>
    <scope>NUCLEOTIDE SEQUENCE [LARGE SCALE GENOMIC DNA]</scope>
    <source>
        <strain evidence="2 3">SM1973</strain>
    </source>
</reference>
<dbReference type="EMBL" id="JACCKB010000026">
    <property type="protein sequence ID" value="NYZ67553.1"/>
    <property type="molecule type" value="Genomic_DNA"/>
</dbReference>
<gene>
    <name evidence="2" type="ORF">H0A36_16170</name>
</gene>
<proteinExistence type="predicted"/>
<name>A0A853I2C3_9GAMM</name>
<dbReference type="AlphaFoldDB" id="A0A853I2C3"/>
<feature type="signal peptide" evidence="1">
    <location>
        <begin position="1"/>
        <end position="22"/>
    </location>
</feature>
<comment type="caution">
    <text evidence="2">The sequence shown here is derived from an EMBL/GenBank/DDBJ whole genome shotgun (WGS) entry which is preliminary data.</text>
</comment>
<keyword evidence="3" id="KW-1185">Reference proteome</keyword>
<keyword evidence="1" id="KW-0732">Signal</keyword>
<evidence type="ECO:0000313" key="3">
    <source>
        <dbReference type="Proteomes" id="UP000569732"/>
    </source>
</evidence>
<protein>
    <submittedName>
        <fullName evidence="2">Uncharacterized protein</fullName>
    </submittedName>
</protein>